<sequence>MTAALLGLALIVLIAVVTVVLGSLTRLLAVRLAAPRDQRRARDCDLSVARRIALGNSLIARDLRPDGTHPVARTAEHADEAAAAPESRPRQDLAVRYPPIASHALR</sequence>
<gene>
    <name evidence="2" type="ORF">H9932_01310</name>
</gene>
<dbReference type="Proteomes" id="UP000823854">
    <property type="component" value="Unassembled WGS sequence"/>
</dbReference>
<evidence type="ECO:0000256" key="1">
    <source>
        <dbReference type="SAM" id="MobiDB-lite"/>
    </source>
</evidence>
<proteinExistence type="predicted"/>
<accession>A0A9D2PW22</accession>
<name>A0A9D2PW22_9MICO</name>
<evidence type="ECO:0000313" key="2">
    <source>
        <dbReference type="EMBL" id="HJC68302.1"/>
    </source>
</evidence>
<dbReference type="EMBL" id="DWWC01000025">
    <property type="protein sequence ID" value="HJC68302.1"/>
    <property type="molecule type" value="Genomic_DNA"/>
</dbReference>
<protein>
    <submittedName>
        <fullName evidence="2">Uncharacterized protein</fullName>
    </submittedName>
</protein>
<organism evidence="2 3">
    <name type="scientific">Candidatus Brachybacterium intestinipullorum</name>
    <dbReference type="NCBI Taxonomy" id="2838512"/>
    <lineage>
        <taxon>Bacteria</taxon>
        <taxon>Bacillati</taxon>
        <taxon>Actinomycetota</taxon>
        <taxon>Actinomycetes</taxon>
        <taxon>Micrococcales</taxon>
        <taxon>Dermabacteraceae</taxon>
        <taxon>Brachybacterium</taxon>
    </lineage>
</organism>
<comment type="caution">
    <text evidence="2">The sequence shown here is derived from an EMBL/GenBank/DDBJ whole genome shotgun (WGS) entry which is preliminary data.</text>
</comment>
<evidence type="ECO:0000313" key="3">
    <source>
        <dbReference type="Proteomes" id="UP000823854"/>
    </source>
</evidence>
<feature type="region of interest" description="Disordered" evidence="1">
    <location>
        <begin position="75"/>
        <end position="106"/>
    </location>
</feature>
<reference evidence="2" key="1">
    <citation type="journal article" date="2021" name="PeerJ">
        <title>Extensive microbial diversity within the chicken gut microbiome revealed by metagenomics and culture.</title>
        <authorList>
            <person name="Gilroy R."/>
            <person name="Ravi A."/>
            <person name="Getino M."/>
            <person name="Pursley I."/>
            <person name="Horton D.L."/>
            <person name="Alikhan N.F."/>
            <person name="Baker D."/>
            <person name="Gharbi K."/>
            <person name="Hall N."/>
            <person name="Watson M."/>
            <person name="Adriaenssens E.M."/>
            <person name="Foster-Nyarko E."/>
            <person name="Jarju S."/>
            <person name="Secka A."/>
            <person name="Antonio M."/>
            <person name="Oren A."/>
            <person name="Chaudhuri R.R."/>
            <person name="La Ragione R."/>
            <person name="Hildebrand F."/>
            <person name="Pallen M.J."/>
        </authorList>
    </citation>
    <scope>NUCLEOTIDE SEQUENCE</scope>
    <source>
        <strain evidence="2">CHK130-7132</strain>
    </source>
</reference>
<dbReference type="AlphaFoldDB" id="A0A9D2PW22"/>
<reference evidence="2" key="2">
    <citation type="submission" date="2021-04" db="EMBL/GenBank/DDBJ databases">
        <authorList>
            <person name="Gilroy R."/>
        </authorList>
    </citation>
    <scope>NUCLEOTIDE SEQUENCE</scope>
    <source>
        <strain evidence="2">CHK130-7132</strain>
    </source>
</reference>